<dbReference type="Proteomes" id="UP000663873">
    <property type="component" value="Unassembled WGS sequence"/>
</dbReference>
<protein>
    <submittedName>
        <fullName evidence="1">Uncharacterized protein</fullName>
    </submittedName>
</protein>
<gene>
    <name evidence="1" type="ORF">UJA718_LOCUS41706</name>
</gene>
<comment type="caution">
    <text evidence="1">The sequence shown here is derived from an EMBL/GenBank/DDBJ whole genome shotgun (WGS) entry which is preliminary data.</text>
</comment>
<evidence type="ECO:0000313" key="2">
    <source>
        <dbReference type="Proteomes" id="UP000663873"/>
    </source>
</evidence>
<dbReference type="Gene3D" id="2.60.40.10">
    <property type="entry name" value="Immunoglobulins"/>
    <property type="match status" value="1"/>
</dbReference>
<keyword evidence="2" id="KW-1185">Reference proteome</keyword>
<name>A0A821PSU3_9BILA</name>
<proteinExistence type="predicted"/>
<accession>A0A821PSU3</accession>
<dbReference type="EMBL" id="CAJOBP010050507">
    <property type="protein sequence ID" value="CAF4810615.1"/>
    <property type="molecule type" value="Genomic_DNA"/>
</dbReference>
<reference evidence="1" key="1">
    <citation type="submission" date="2021-02" db="EMBL/GenBank/DDBJ databases">
        <authorList>
            <person name="Nowell W R."/>
        </authorList>
    </citation>
    <scope>NUCLEOTIDE SEQUENCE</scope>
</reference>
<feature type="non-terminal residue" evidence="1">
    <location>
        <position position="95"/>
    </location>
</feature>
<organism evidence="1 2">
    <name type="scientific">Rotaria socialis</name>
    <dbReference type="NCBI Taxonomy" id="392032"/>
    <lineage>
        <taxon>Eukaryota</taxon>
        <taxon>Metazoa</taxon>
        <taxon>Spiralia</taxon>
        <taxon>Gnathifera</taxon>
        <taxon>Rotifera</taxon>
        <taxon>Eurotatoria</taxon>
        <taxon>Bdelloidea</taxon>
        <taxon>Philodinida</taxon>
        <taxon>Philodinidae</taxon>
        <taxon>Rotaria</taxon>
    </lineage>
</organism>
<sequence>QLSNLGAGKNENIPLKIRPEQYMAYGKAENIIVKYYIHSQIKETSQIFTRDDSIVFNKDDLVKLILNEDVIEAGKPALLEIQIANTLQRRINNGR</sequence>
<dbReference type="AlphaFoldDB" id="A0A821PSU3"/>
<feature type="non-terminal residue" evidence="1">
    <location>
        <position position="1"/>
    </location>
</feature>
<evidence type="ECO:0000313" key="1">
    <source>
        <dbReference type="EMBL" id="CAF4810615.1"/>
    </source>
</evidence>
<dbReference type="InterPro" id="IPR013783">
    <property type="entry name" value="Ig-like_fold"/>
</dbReference>